<dbReference type="EMBL" id="FNIC01000002">
    <property type="protein sequence ID" value="SDN36294.1"/>
    <property type="molecule type" value="Genomic_DNA"/>
</dbReference>
<feature type="chain" id="PRO_5011632804" evidence="1">
    <location>
        <begin position="36"/>
        <end position="160"/>
    </location>
</feature>
<dbReference type="OrthoDB" id="68195at2"/>
<dbReference type="Gene3D" id="3.40.33.10">
    <property type="entry name" value="CAP"/>
    <property type="match status" value="1"/>
</dbReference>
<evidence type="ECO:0000313" key="3">
    <source>
        <dbReference type="EMBL" id="SDN36294.1"/>
    </source>
</evidence>
<organism evidence="3 4">
    <name type="scientific">Nocardioides szechwanensis</name>
    <dbReference type="NCBI Taxonomy" id="1005944"/>
    <lineage>
        <taxon>Bacteria</taxon>
        <taxon>Bacillati</taxon>
        <taxon>Actinomycetota</taxon>
        <taxon>Actinomycetes</taxon>
        <taxon>Propionibacteriales</taxon>
        <taxon>Nocardioidaceae</taxon>
        <taxon>Nocardioides</taxon>
    </lineage>
</organism>
<evidence type="ECO:0000259" key="2">
    <source>
        <dbReference type="Pfam" id="PF00188"/>
    </source>
</evidence>
<proteinExistence type="predicted"/>
<reference evidence="4" key="1">
    <citation type="submission" date="2016-10" db="EMBL/GenBank/DDBJ databases">
        <authorList>
            <person name="Varghese N."/>
            <person name="Submissions S."/>
        </authorList>
    </citation>
    <scope>NUCLEOTIDE SEQUENCE [LARGE SCALE GENOMIC DNA]</scope>
    <source>
        <strain evidence="4">CGMCC 1.11147</strain>
    </source>
</reference>
<sequence length="160" mass="17613">MTLGTSAHKFRFMLVRLIALLAAAILLLVATPAVAATPTQVYASQIMSATNTVRINHDRPKLQGNACVKRFAVRQAQRMANQERIFHQRLGPVLRECGLTKAGENVAYGFPTGLAVVFEGWLHSPSHLVNILDREFRLLGAGARKSDSGVWYAAQVFGRR</sequence>
<evidence type="ECO:0000256" key="1">
    <source>
        <dbReference type="SAM" id="SignalP"/>
    </source>
</evidence>
<protein>
    <submittedName>
        <fullName evidence="3">Uncharacterized conserved protein YkwD, contains CAP (CSP/antigen 5/PR1) domain</fullName>
    </submittedName>
</protein>
<keyword evidence="1" id="KW-0732">Signal</keyword>
<keyword evidence="4" id="KW-1185">Reference proteome</keyword>
<dbReference type="AlphaFoldDB" id="A0A1H0ASG5"/>
<dbReference type="PANTHER" id="PTHR31157">
    <property type="entry name" value="SCP DOMAIN-CONTAINING PROTEIN"/>
    <property type="match status" value="1"/>
</dbReference>
<dbReference type="PANTHER" id="PTHR31157:SF1">
    <property type="entry name" value="SCP DOMAIN-CONTAINING PROTEIN"/>
    <property type="match status" value="1"/>
</dbReference>
<dbReference type="SUPFAM" id="SSF55797">
    <property type="entry name" value="PR-1-like"/>
    <property type="match status" value="1"/>
</dbReference>
<dbReference type="InterPro" id="IPR035940">
    <property type="entry name" value="CAP_sf"/>
</dbReference>
<dbReference type="STRING" id="1005944.SAMN05192576_2123"/>
<name>A0A1H0ASG5_9ACTN</name>
<feature type="signal peptide" evidence="1">
    <location>
        <begin position="1"/>
        <end position="35"/>
    </location>
</feature>
<dbReference type="Proteomes" id="UP000199004">
    <property type="component" value="Unassembled WGS sequence"/>
</dbReference>
<evidence type="ECO:0000313" key="4">
    <source>
        <dbReference type="Proteomes" id="UP000199004"/>
    </source>
</evidence>
<accession>A0A1H0ASG5</accession>
<dbReference type="Pfam" id="PF00188">
    <property type="entry name" value="CAP"/>
    <property type="match status" value="1"/>
</dbReference>
<feature type="domain" description="SCP" evidence="2">
    <location>
        <begin position="48"/>
        <end position="150"/>
    </location>
</feature>
<dbReference type="CDD" id="cd05379">
    <property type="entry name" value="CAP_bacterial"/>
    <property type="match status" value="1"/>
</dbReference>
<dbReference type="InterPro" id="IPR014044">
    <property type="entry name" value="CAP_dom"/>
</dbReference>
<gene>
    <name evidence="3" type="ORF">SAMN05192576_2123</name>
</gene>